<dbReference type="GO" id="GO:0006097">
    <property type="term" value="P:glyoxylate cycle"/>
    <property type="evidence" value="ECO:0007669"/>
    <property type="project" value="UniProtKB-KW"/>
</dbReference>
<reference evidence="23" key="1">
    <citation type="submission" date="2017-02" db="EMBL/GenBank/DDBJ databases">
        <title>Genome of Microbulbifer agarilyticus GP101.</title>
        <authorList>
            <person name="Jung J."/>
            <person name="Bae S.S."/>
            <person name="Baek K."/>
        </authorList>
    </citation>
    <scope>NUCLEOTIDE SEQUENCE [LARGE SCALE GENOMIC DNA]</scope>
    <source>
        <strain evidence="23">GP101</strain>
    </source>
</reference>
<feature type="site" description="Critical for catalysis" evidence="19">
    <location>
        <position position="159"/>
    </location>
</feature>
<dbReference type="GO" id="GO:0004450">
    <property type="term" value="F:isocitrate dehydrogenase (NADP+) activity"/>
    <property type="evidence" value="ECO:0007669"/>
    <property type="project" value="UniProtKB-UniRule"/>
</dbReference>
<evidence type="ECO:0000256" key="14">
    <source>
        <dbReference type="ARBA" id="ARBA00023554"/>
    </source>
</evidence>
<dbReference type="GO" id="GO:0006099">
    <property type="term" value="P:tricarboxylic acid cycle"/>
    <property type="evidence" value="ECO:0007669"/>
    <property type="project" value="UniProtKB-UniRule"/>
</dbReference>
<comment type="similarity">
    <text evidence="2">Belongs to the isocitrate and isopropylmalate dehydrogenases family.</text>
</comment>
<feature type="binding site" evidence="17">
    <location>
        <begin position="338"/>
        <end position="344"/>
    </location>
    <ligand>
        <name>NADP(+)</name>
        <dbReference type="ChEBI" id="CHEBI:58349"/>
    </ligand>
</feature>
<name>A0A1Q2M4X3_9GAMM</name>
<dbReference type="Proteomes" id="UP000188219">
    <property type="component" value="Chromosome"/>
</dbReference>
<feature type="site" description="Critical for catalysis" evidence="19">
    <location>
        <position position="229"/>
    </location>
</feature>
<keyword evidence="6 21" id="KW-0329">Glyoxylate bypass</keyword>
<evidence type="ECO:0000256" key="10">
    <source>
        <dbReference type="ARBA" id="ARBA00022842"/>
    </source>
</evidence>
<comment type="subunit">
    <text evidence="3">Homodimer.</text>
</comment>
<gene>
    <name evidence="23" type="ORF">Mag101_08635</name>
</gene>
<evidence type="ECO:0000313" key="23">
    <source>
        <dbReference type="EMBL" id="AQQ67696.1"/>
    </source>
</evidence>
<dbReference type="GO" id="GO:0000287">
    <property type="term" value="F:magnesium ion binding"/>
    <property type="evidence" value="ECO:0007669"/>
    <property type="project" value="InterPro"/>
</dbReference>
<feature type="binding site" evidence="16">
    <location>
        <position position="112"/>
    </location>
    <ligand>
        <name>D-threo-isocitrate</name>
        <dbReference type="ChEBI" id="CHEBI:15562"/>
    </ligand>
</feature>
<keyword evidence="7 21" id="KW-0816">Tricarboxylic acid cycle</keyword>
<feature type="binding site" evidence="16">
    <location>
        <position position="114"/>
    </location>
    <ligand>
        <name>D-threo-isocitrate</name>
        <dbReference type="ChEBI" id="CHEBI:15562"/>
    </ligand>
</feature>
<organism evidence="23 24">
    <name type="scientific">Microbulbifer agarilyticus</name>
    <dbReference type="NCBI Taxonomy" id="260552"/>
    <lineage>
        <taxon>Bacteria</taxon>
        <taxon>Pseudomonadati</taxon>
        <taxon>Pseudomonadota</taxon>
        <taxon>Gammaproteobacteria</taxon>
        <taxon>Cellvibrionales</taxon>
        <taxon>Microbulbiferaceae</taxon>
        <taxon>Microbulbifer</taxon>
    </lineage>
</organism>
<evidence type="ECO:0000256" key="8">
    <source>
        <dbReference type="ARBA" id="ARBA00022553"/>
    </source>
</evidence>
<keyword evidence="10 18" id="KW-0460">Magnesium</keyword>
<feature type="binding site" evidence="17">
    <location>
        <position position="394"/>
    </location>
    <ligand>
        <name>NADP(+)</name>
        <dbReference type="ChEBI" id="CHEBI:58349"/>
    </ligand>
</feature>
<keyword evidence="13 18" id="KW-0464">Manganese</keyword>
<evidence type="ECO:0000256" key="9">
    <source>
        <dbReference type="ARBA" id="ARBA00022723"/>
    </source>
</evidence>
<feature type="modified residue" description="Phosphoserine" evidence="20">
    <location>
        <position position="112"/>
    </location>
</feature>
<evidence type="ECO:0000256" key="6">
    <source>
        <dbReference type="ARBA" id="ARBA00022435"/>
    </source>
</evidence>
<dbReference type="NCBIfam" id="NF005425">
    <property type="entry name" value="PRK07006.1"/>
    <property type="match status" value="1"/>
</dbReference>
<dbReference type="EC" id="1.1.1.42" evidence="4 21"/>
<evidence type="ECO:0000256" key="17">
    <source>
        <dbReference type="PIRSR" id="PIRSR604439-2"/>
    </source>
</evidence>
<sequence>MGHIQVPANGEKVTVNADGSLNVPNTPIIPFIEGDGIGVDITPVMRKVIDAAVSNAYSGEKSIAWMEIFCGEKAAETYSGDWFPAETLEAIKDYVVSIKGPLTTPVGGGFRSLNVALRQELDLYVCQRPVRWFNGVPSPVKEPNKVDMVIFRENSEDIYAGIEWKAGTDEANKVVKFLQDEMGVKKIRFPQNVGIGVKPVSEEGTKRLVRKALQYTIDQDRDSLTLVHKGNIMKFTEGAFADWGYELAREEFGAQPIDGGPWCSFKNPNTGKEIVVKDVIADAMLQQILLRPAEYDVIATLNLNGDYLSDALAAQVGGIGIAPGANLSDDVALFEATHGTAPKYAGQDKVNPGSLILSAEMMLRHLGWNEAAELVVKGMEGAIEAKTVTYDFERLMDGAELKSCSEFGDEVIKHMA</sequence>
<dbReference type="PANTHER" id="PTHR43504:SF1">
    <property type="entry name" value="ISOCITRATE DEHYDROGENASE [NADP]"/>
    <property type="match status" value="1"/>
</dbReference>
<evidence type="ECO:0000256" key="4">
    <source>
        <dbReference type="ARBA" id="ARBA00013013"/>
    </source>
</evidence>
<feature type="binding site" evidence="17">
    <location>
        <position position="103"/>
    </location>
    <ligand>
        <name>NADP(+)</name>
        <dbReference type="ChEBI" id="CHEBI:58349"/>
    </ligand>
</feature>
<evidence type="ECO:0000256" key="20">
    <source>
        <dbReference type="PIRSR" id="PIRSR604439-5"/>
    </source>
</evidence>
<keyword evidence="11 17" id="KW-0521">NADP</keyword>
<evidence type="ECO:0000256" key="18">
    <source>
        <dbReference type="PIRSR" id="PIRSR604439-3"/>
    </source>
</evidence>
<evidence type="ECO:0000313" key="24">
    <source>
        <dbReference type="Proteomes" id="UP000188219"/>
    </source>
</evidence>
<evidence type="ECO:0000256" key="21">
    <source>
        <dbReference type="RuleBase" id="RU004446"/>
    </source>
</evidence>
<feature type="domain" description="Isopropylmalate dehydrogenase-like" evidence="22">
    <location>
        <begin position="28"/>
        <end position="411"/>
    </location>
</feature>
<dbReference type="GO" id="GO:0051287">
    <property type="term" value="F:NAD binding"/>
    <property type="evidence" value="ECO:0007669"/>
    <property type="project" value="InterPro"/>
</dbReference>
<dbReference type="AlphaFoldDB" id="A0A1Q2M4X3"/>
<dbReference type="SUPFAM" id="SSF53659">
    <property type="entry name" value="Isocitrate/Isopropylmalate dehydrogenase-like"/>
    <property type="match status" value="1"/>
</dbReference>
<keyword evidence="8" id="KW-0597">Phosphoprotein</keyword>
<dbReference type="KEGG" id="maga:Mag101_08635"/>
<evidence type="ECO:0000256" key="7">
    <source>
        <dbReference type="ARBA" id="ARBA00022532"/>
    </source>
</evidence>
<dbReference type="eggNOG" id="COG0538">
    <property type="taxonomic scope" value="Bacteria"/>
</dbReference>
<feature type="binding site" evidence="16">
    <location>
        <position position="152"/>
    </location>
    <ligand>
        <name>D-threo-isocitrate</name>
        <dbReference type="ChEBI" id="CHEBI:15562"/>
    </ligand>
</feature>
<dbReference type="InterPro" id="IPR024084">
    <property type="entry name" value="IsoPropMal-DH-like_dom"/>
</dbReference>
<feature type="binding site" evidence="17">
    <location>
        <position position="390"/>
    </location>
    <ligand>
        <name>NADP(+)</name>
        <dbReference type="ChEBI" id="CHEBI:58349"/>
    </ligand>
</feature>
<accession>A0A1Q2M4X3</accession>
<dbReference type="FunFam" id="3.40.718.10:FF:000005">
    <property type="entry name" value="Isocitrate dehydrogenase [NADP]"/>
    <property type="match status" value="1"/>
</dbReference>
<dbReference type="InterPro" id="IPR004439">
    <property type="entry name" value="Isocitrate_DH_NADP_dimer_prok"/>
</dbReference>
<feature type="modified residue" description="N6-acetyllysine" evidence="20">
    <location>
        <position position="141"/>
    </location>
</feature>
<feature type="binding site" evidence="16">
    <location>
        <position position="118"/>
    </location>
    <ligand>
        <name>D-threo-isocitrate</name>
        <dbReference type="ChEBI" id="CHEBI:15562"/>
    </ligand>
</feature>
<evidence type="ECO:0000256" key="1">
    <source>
        <dbReference type="ARBA" id="ARBA00001936"/>
    </source>
</evidence>
<feature type="modified residue" description="N6-succinyllysine" evidence="20">
    <location>
        <position position="99"/>
    </location>
</feature>
<dbReference type="EMBL" id="CP019650">
    <property type="protein sequence ID" value="AQQ67696.1"/>
    <property type="molecule type" value="Genomic_DNA"/>
</dbReference>
<evidence type="ECO:0000256" key="5">
    <source>
        <dbReference type="ARBA" id="ARBA00019562"/>
    </source>
</evidence>
<evidence type="ECO:0000256" key="2">
    <source>
        <dbReference type="ARBA" id="ARBA00007769"/>
    </source>
</evidence>
<dbReference type="PROSITE" id="PS00470">
    <property type="entry name" value="IDH_IMDH"/>
    <property type="match status" value="1"/>
</dbReference>
<dbReference type="Gene3D" id="3.40.718.10">
    <property type="entry name" value="Isopropylmalate Dehydrogenase"/>
    <property type="match status" value="1"/>
</dbReference>
<dbReference type="NCBIfam" id="TIGR00183">
    <property type="entry name" value="prok_nadp_idh"/>
    <property type="match status" value="1"/>
</dbReference>
<feature type="binding site" evidence="17">
    <location>
        <position position="351"/>
    </location>
    <ligand>
        <name>NADP(+)</name>
        <dbReference type="ChEBI" id="CHEBI:58349"/>
    </ligand>
</feature>
<dbReference type="SMART" id="SM01329">
    <property type="entry name" value="Iso_dh"/>
    <property type="match status" value="1"/>
</dbReference>
<feature type="binding site" evidence="16">
    <location>
        <position position="128"/>
    </location>
    <ligand>
        <name>D-threo-isocitrate</name>
        <dbReference type="ChEBI" id="CHEBI:15562"/>
    </ligand>
</feature>
<comment type="function">
    <text evidence="15">Catalyzes the oxidative decarboxylation of isocitrate to 2-oxoglutarate and carbon dioxide with the concomitant reduction of NADP(+).</text>
</comment>
<dbReference type="InterPro" id="IPR019818">
    <property type="entry name" value="IsoCit/isopropylmalate_DH_CS"/>
</dbReference>
<evidence type="ECO:0000256" key="13">
    <source>
        <dbReference type="ARBA" id="ARBA00023211"/>
    </source>
</evidence>
<dbReference type="STRING" id="260552.Mag101_08635"/>
<keyword evidence="24" id="KW-1185">Reference proteome</keyword>
<dbReference type="PANTHER" id="PTHR43504">
    <property type="entry name" value="ISOCITRATE DEHYDROGENASE [NADP]"/>
    <property type="match status" value="1"/>
</dbReference>
<evidence type="ECO:0000256" key="19">
    <source>
        <dbReference type="PIRSR" id="PIRSR604439-4"/>
    </source>
</evidence>
<evidence type="ECO:0000256" key="3">
    <source>
        <dbReference type="ARBA" id="ARBA00011738"/>
    </source>
</evidence>
<comment type="cofactor">
    <cofactor evidence="18">
        <name>Mg(2+)</name>
        <dbReference type="ChEBI" id="CHEBI:18420"/>
    </cofactor>
    <cofactor evidence="18">
        <name>Mn(2+)</name>
        <dbReference type="ChEBI" id="CHEBI:29035"/>
    </cofactor>
    <text evidence="18">Binds 1 Mg(2+) or Mn(2+) ion per subunit.</text>
</comment>
<proteinExistence type="inferred from homology"/>
<evidence type="ECO:0000256" key="11">
    <source>
        <dbReference type="ARBA" id="ARBA00022857"/>
    </source>
</evidence>
<dbReference type="Pfam" id="PF00180">
    <property type="entry name" value="Iso_dh"/>
    <property type="match status" value="1"/>
</dbReference>
<dbReference type="RefSeq" id="WP_077403527.1">
    <property type="nucleotide sequence ID" value="NZ_CP019650.1"/>
</dbReference>
<dbReference type="OrthoDB" id="9806254at2"/>
<comment type="cofactor">
    <cofactor evidence="1">
        <name>Mn(2+)</name>
        <dbReference type="ChEBI" id="CHEBI:29035"/>
    </cofactor>
</comment>
<comment type="catalytic activity">
    <reaction evidence="14">
        <text>D-threo-isocitrate + NADP(+) = 2-oxoglutarate + CO2 + NADPH</text>
        <dbReference type="Rhea" id="RHEA:19629"/>
        <dbReference type="ChEBI" id="CHEBI:15562"/>
        <dbReference type="ChEBI" id="CHEBI:16526"/>
        <dbReference type="ChEBI" id="CHEBI:16810"/>
        <dbReference type="ChEBI" id="CHEBI:57783"/>
        <dbReference type="ChEBI" id="CHEBI:58349"/>
        <dbReference type="EC" id="1.1.1.42"/>
    </reaction>
</comment>
<keyword evidence="12" id="KW-0560">Oxidoreductase</keyword>
<evidence type="ECO:0000256" key="15">
    <source>
        <dbReference type="ARBA" id="ARBA00046127"/>
    </source>
</evidence>
<evidence type="ECO:0000256" key="12">
    <source>
        <dbReference type="ARBA" id="ARBA00023002"/>
    </source>
</evidence>
<feature type="binding site" evidence="18">
    <location>
        <position position="306"/>
    </location>
    <ligand>
        <name>Mg(2+)</name>
        <dbReference type="ChEBI" id="CHEBI:18420"/>
    </ligand>
</feature>
<evidence type="ECO:0000259" key="22">
    <source>
        <dbReference type="SMART" id="SM01329"/>
    </source>
</evidence>
<protein>
    <recommendedName>
        <fullName evidence="5 21">Isocitrate dehydrogenase [NADP]</fullName>
        <ecNumber evidence="4 21">1.1.1.42</ecNumber>
    </recommendedName>
</protein>
<evidence type="ECO:0000256" key="16">
    <source>
        <dbReference type="PIRSR" id="PIRSR604439-1"/>
    </source>
</evidence>
<keyword evidence="9 21" id="KW-0479">Metal-binding</keyword>